<feature type="transmembrane region" description="Helical" evidence="2">
    <location>
        <begin position="307"/>
        <end position="322"/>
    </location>
</feature>
<protein>
    <recommendedName>
        <fullName evidence="5">Integral membrane protein</fullName>
    </recommendedName>
</protein>
<dbReference type="InterPro" id="IPR029058">
    <property type="entry name" value="AB_hydrolase_fold"/>
</dbReference>
<evidence type="ECO:0000256" key="1">
    <source>
        <dbReference type="SAM" id="MobiDB-lite"/>
    </source>
</evidence>
<feature type="transmembrane region" description="Helical" evidence="2">
    <location>
        <begin position="542"/>
        <end position="565"/>
    </location>
</feature>
<feature type="transmembrane region" description="Helical" evidence="2">
    <location>
        <begin position="489"/>
        <end position="512"/>
    </location>
</feature>
<feature type="transmembrane region" description="Helical" evidence="2">
    <location>
        <begin position="382"/>
        <end position="400"/>
    </location>
</feature>
<feature type="transmembrane region" description="Helical" evidence="2">
    <location>
        <begin position="109"/>
        <end position="133"/>
    </location>
</feature>
<feature type="compositionally biased region" description="Basic and acidic residues" evidence="1">
    <location>
        <begin position="769"/>
        <end position="791"/>
    </location>
</feature>
<dbReference type="Proteomes" id="UP000572635">
    <property type="component" value="Unassembled WGS sequence"/>
</dbReference>
<keyword evidence="2" id="KW-0472">Membrane</keyword>
<accession>A0A7W8QPI7</accession>
<sequence>MPDVRVVELRIHGVSGGQAEELLDVEPAMRVGGDRLSGFFRRRRAADTEVVPGVPREIFAWGNLTSGRASRALWLLLLPFMLVNIAYWMRPGEPGDRPPGSRSLLVADAVYGSAVRLLALCLTALLTLAAAGVGMDLIGWQCAGYGARCAELRPLLGVLSAPGGLLAEPGRALLAGAVLPLAVVALLWRLSRRTSGVYEAEADGAAPAPSDSAPLSDPEFWRNSLVMGRLRSAHIAVAVGTVALLLVTPALGHDRAAGAPALQAAGTAVAAGAALAVGAAALMVLVPGTARRWNDRADAVCARLRDASLVLLAAAAGLLLWPRPEWAAQGRLPGLAPALNSLFAVECALLLVLFGAAAVLYRRTPARGEAAMRGMAGPAATAVGLLLGGVFTAAVVYQSAGLLGGCYYPGAEQAGCLPLRVPGAYHWLQLAFAMEAVLALAVAAVLVAQLRRRRRVEAGAVAALYGRPREARRTRDIAAARAMGRMTEALPACLAAFLVPAGALVVLVAVALGTGRLTAAPDGPPAGPAAFAGGATEWVQGALSFGVTAGSWLGGLLLAALVWVGQSAYRNRPVRQAVGVLWDIGTFWPRAAHPLAPPSYAERAVPQLVARVTREADEGRGVLLSGHSQGSVLAAATVWQLPPRCRPRVALITHGSPLHRLYARYFPAHFGPAALADVERRVAYWRNLWRCTDAIGGPVHTAPGGEGTVGFAEPLPDPRSYDVLPGEALYPEVLGHSFYVLDPAYAAAAERAVRVLLPGTVGAVVAADPAHRGPHVEDEDERRDQGQEGEHSGSAQRGQE</sequence>
<evidence type="ECO:0008006" key="5">
    <source>
        <dbReference type="Google" id="ProtNLM"/>
    </source>
</evidence>
<feature type="transmembrane region" description="Helical" evidence="2">
    <location>
        <begin position="72"/>
        <end position="89"/>
    </location>
</feature>
<reference evidence="3 4" key="1">
    <citation type="submission" date="2020-08" db="EMBL/GenBank/DDBJ databases">
        <title>Sequencing the genomes of 1000 actinobacteria strains.</title>
        <authorList>
            <person name="Klenk H.-P."/>
        </authorList>
    </citation>
    <scope>NUCLEOTIDE SEQUENCE [LARGE SCALE GENOMIC DNA]</scope>
    <source>
        <strain evidence="3 4">DSM 44551</strain>
    </source>
</reference>
<evidence type="ECO:0000313" key="3">
    <source>
        <dbReference type="EMBL" id="MBB5434116.1"/>
    </source>
</evidence>
<feature type="transmembrane region" description="Helical" evidence="2">
    <location>
        <begin position="342"/>
        <end position="361"/>
    </location>
</feature>
<keyword evidence="2" id="KW-1133">Transmembrane helix</keyword>
<evidence type="ECO:0000256" key="2">
    <source>
        <dbReference type="SAM" id="Phobius"/>
    </source>
</evidence>
<feature type="transmembrane region" description="Helical" evidence="2">
    <location>
        <begin position="264"/>
        <end position="286"/>
    </location>
</feature>
<organism evidence="3 4">
    <name type="scientific">Nocardiopsis composta</name>
    <dbReference type="NCBI Taxonomy" id="157465"/>
    <lineage>
        <taxon>Bacteria</taxon>
        <taxon>Bacillati</taxon>
        <taxon>Actinomycetota</taxon>
        <taxon>Actinomycetes</taxon>
        <taxon>Streptosporangiales</taxon>
        <taxon>Nocardiopsidaceae</taxon>
        <taxon>Nocardiopsis</taxon>
    </lineage>
</organism>
<keyword evidence="2" id="KW-0812">Transmembrane</keyword>
<feature type="region of interest" description="Disordered" evidence="1">
    <location>
        <begin position="767"/>
        <end position="800"/>
    </location>
</feature>
<proteinExistence type="predicted"/>
<keyword evidence="4" id="KW-1185">Reference proteome</keyword>
<feature type="transmembrane region" description="Helical" evidence="2">
    <location>
        <begin position="427"/>
        <end position="448"/>
    </location>
</feature>
<dbReference type="SUPFAM" id="SSF53474">
    <property type="entry name" value="alpha/beta-Hydrolases"/>
    <property type="match status" value="1"/>
</dbReference>
<dbReference type="AlphaFoldDB" id="A0A7W8QPI7"/>
<feature type="transmembrane region" description="Helical" evidence="2">
    <location>
        <begin position="232"/>
        <end position="252"/>
    </location>
</feature>
<gene>
    <name evidence="3" type="ORF">HDA36_004200</name>
</gene>
<evidence type="ECO:0000313" key="4">
    <source>
        <dbReference type="Proteomes" id="UP000572635"/>
    </source>
</evidence>
<comment type="caution">
    <text evidence="3">The sequence shown here is derived from an EMBL/GenBank/DDBJ whole genome shotgun (WGS) entry which is preliminary data.</text>
</comment>
<name>A0A7W8QPI7_9ACTN</name>
<dbReference type="EMBL" id="JACHDB010000001">
    <property type="protein sequence ID" value="MBB5434116.1"/>
    <property type="molecule type" value="Genomic_DNA"/>
</dbReference>